<proteinExistence type="predicted"/>
<dbReference type="CDD" id="cd11297">
    <property type="entry name" value="PIN_LabA-like_N_1"/>
    <property type="match status" value="1"/>
</dbReference>
<dbReference type="EMBL" id="CASHTH010004034">
    <property type="protein sequence ID" value="CAI8052724.1"/>
    <property type="molecule type" value="Genomic_DNA"/>
</dbReference>
<evidence type="ECO:0000313" key="3">
    <source>
        <dbReference type="EMBL" id="CAI8052724.1"/>
    </source>
</evidence>
<feature type="compositionally biased region" description="Basic and acidic residues" evidence="1">
    <location>
        <begin position="301"/>
        <end position="311"/>
    </location>
</feature>
<accession>A0AA35TRB7</accession>
<feature type="compositionally biased region" description="Acidic residues" evidence="1">
    <location>
        <begin position="532"/>
        <end position="541"/>
    </location>
</feature>
<evidence type="ECO:0000313" key="4">
    <source>
        <dbReference type="Proteomes" id="UP001174909"/>
    </source>
</evidence>
<feature type="domain" description="NYN" evidence="2">
    <location>
        <begin position="8"/>
        <end position="150"/>
    </location>
</feature>
<name>A0AA35TRB7_GEOBA</name>
<feature type="compositionally biased region" description="Basic and acidic residues" evidence="1">
    <location>
        <begin position="518"/>
        <end position="531"/>
    </location>
</feature>
<keyword evidence="4" id="KW-1185">Reference proteome</keyword>
<feature type="region of interest" description="Disordered" evidence="1">
    <location>
        <begin position="301"/>
        <end position="341"/>
    </location>
</feature>
<feature type="region of interest" description="Disordered" evidence="1">
    <location>
        <begin position="162"/>
        <end position="186"/>
    </location>
</feature>
<gene>
    <name evidence="3" type="ORF">GBAR_LOCUS28846</name>
</gene>
<dbReference type="InterPro" id="IPR021139">
    <property type="entry name" value="NYN"/>
</dbReference>
<organism evidence="3 4">
    <name type="scientific">Geodia barretti</name>
    <name type="common">Barrett's horny sponge</name>
    <dbReference type="NCBI Taxonomy" id="519541"/>
    <lineage>
        <taxon>Eukaryota</taxon>
        <taxon>Metazoa</taxon>
        <taxon>Porifera</taxon>
        <taxon>Demospongiae</taxon>
        <taxon>Heteroscleromorpha</taxon>
        <taxon>Tetractinellida</taxon>
        <taxon>Astrophorina</taxon>
        <taxon>Geodiidae</taxon>
        <taxon>Geodia</taxon>
    </lineage>
</organism>
<feature type="region of interest" description="Disordered" evidence="1">
    <location>
        <begin position="513"/>
        <end position="541"/>
    </location>
</feature>
<dbReference type="Pfam" id="PF01936">
    <property type="entry name" value="NYN"/>
    <property type="match status" value="1"/>
</dbReference>
<evidence type="ECO:0000259" key="2">
    <source>
        <dbReference type="Pfam" id="PF01936"/>
    </source>
</evidence>
<dbReference type="GO" id="GO:0004540">
    <property type="term" value="F:RNA nuclease activity"/>
    <property type="evidence" value="ECO:0007669"/>
    <property type="project" value="InterPro"/>
</dbReference>
<sequence length="541" mass="59336">MAVRGRTPNVSALKEEVSNHGRVVVGKAYADWVSRAPELKGASQFILDPPSLYAAGIEPVYVPTRLPLRGSYQSGRTVSVKNSVDVKMTADCIDTAHNFPNINTFVLVSGDSDFIHVINSLRAVGKRVLVVGVSWATSRRMADHVDGLIFYDADVDPIDAEEPESAFQRAPAQRGRPQPAATLTNPGRHQLPEVIRAIEDVIRTERAAGHTLLLTSLKQRLVRRIAGFDERKLGFSGFKKLMLRVAEEGKIKIRSVDLVDWILMADEPDPEPVARDDDDVDLDADETYRDEDAAEDVTRDEVGEMRYRSYETADDNFDDEAETDRSDARMTAPAQTDVPTQVAPAAAVPDESELEQSRLDQSLVDAIAAMDLPDSGDPEGDASRIADLVAMSHFLQDRDGADAVMFQALCNEISEALTAGISAGDVTICKHWGDSPDLVARNLITRYVRTLMSNGLFQYRNINFRDPETNRARRRRVFGLNREHPVVSAALAARLGPSYEPPADEMTATNDAIAAPPVDDHGSAEADRAETAEEAEVIAFS</sequence>
<protein>
    <recommendedName>
        <fullName evidence="2">NYN domain-containing protein</fullName>
    </recommendedName>
</protein>
<dbReference type="Proteomes" id="UP001174909">
    <property type="component" value="Unassembled WGS sequence"/>
</dbReference>
<dbReference type="PANTHER" id="PTHR35811:SF1">
    <property type="entry name" value="HTH OST-TYPE DOMAIN-CONTAINING PROTEIN"/>
    <property type="match status" value="1"/>
</dbReference>
<feature type="compositionally biased region" description="Acidic residues" evidence="1">
    <location>
        <begin position="312"/>
        <end position="322"/>
    </location>
</feature>
<dbReference type="AlphaFoldDB" id="A0AA35TRB7"/>
<feature type="compositionally biased region" description="Low complexity" evidence="1">
    <location>
        <begin position="166"/>
        <end position="181"/>
    </location>
</feature>
<dbReference type="PANTHER" id="PTHR35811">
    <property type="entry name" value="SLR1870 PROTEIN"/>
    <property type="match status" value="1"/>
</dbReference>
<comment type="caution">
    <text evidence="3">The sequence shown here is derived from an EMBL/GenBank/DDBJ whole genome shotgun (WGS) entry which is preliminary data.</text>
</comment>
<reference evidence="3" key="1">
    <citation type="submission" date="2023-03" db="EMBL/GenBank/DDBJ databases">
        <authorList>
            <person name="Steffen K."/>
            <person name="Cardenas P."/>
        </authorList>
    </citation>
    <scope>NUCLEOTIDE SEQUENCE</scope>
</reference>
<dbReference type="Gene3D" id="3.40.50.1010">
    <property type="entry name" value="5'-nuclease"/>
    <property type="match status" value="1"/>
</dbReference>
<evidence type="ECO:0000256" key="1">
    <source>
        <dbReference type="SAM" id="MobiDB-lite"/>
    </source>
</evidence>